<reference evidence="2" key="1">
    <citation type="journal article" date="2020" name="Phytopathology">
        <title>Genome Sequence Resources of Colletotrichum truncatum, C. plurivorum, C. musicola, and C. sojae: Four Species Pathogenic to Soybean (Glycine max).</title>
        <authorList>
            <person name="Rogerio F."/>
            <person name="Boufleur T.R."/>
            <person name="Ciampi-Guillardi M."/>
            <person name="Sukno S.A."/>
            <person name="Thon M.R."/>
            <person name="Massola Junior N.S."/>
            <person name="Baroncelli R."/>
        </authorList>
    </citation>
    <scope>NUCLEOTIDE SEQUENCE</scope>
    <source>
        <strain evidence="2">LFN00145</strain>
    </source>
</reference>
<evidence type="ECO:0000313" key="2">
    <source>
        <dbReference type="EMBL" id="KAF6821863.1"/>
    </source>
</evidence>
<gene>
    <name evidence="2" type="ORF">CPLU01_12376</name>
</gene>
<name>A0A8H6JZE6_9PEZI</name>
<organism evidence="2 3">
    <name type="scientific">Colletotrichum plurivorum</name>
    <dbReference type="NCBI Taxonomy" id="2175906"/>
    <lineage>
        <taxon>Eukaryota</taxon>
        <taxon>Fungi</taxon>
        <taxon>Dikarya</taxon>
        <taxon>Ascomycota</taxon>
        <taxon>Pezizomycotina</taxon>
        <taxon>Sordariomycetes</taxon>
        <taxon>Hypocreomycetidae</taxon>
        <taxon>Glomerellales</taxon>
        <taxon>Glomerellaceae</taxon>
        <taxon>Colletotrichum</taxon>
        <taxon>Colletotrichum orchidearum species complex</taxon>
    </lineage>
</organism>
<protein>
    <submittedName>
        <fullName evidence="2">Uncharacterized protein</fullName>
    </submittedName>
</protein>
<feature type="region of interest" description="Disordered" evidence="1">
    <location>
        <begin position="48"/>
        <end position="70"/>
    </location>
</feature>
<accession>A0A8H6JZE6</accession>
<feature type="compositionally biased region" description="Basic and acidic residues" evidence="1">
    <location>
        <begin position="49"/>
        <end position="63"/>
    </location>
</feature>
<proteinExistence type="predicted"/>
<comment type="caution">
    <text evidence="2">The sequence shown here is derived from an EMBL/GenBank/DDBJ whole genome shotgun (WGS) entry which is preliminary data.</text>
</comment>
<dbReference type="Proteomes" id="UP000654918">
    <property type="component" value="Unassembled WGS sequence"/>
</dbReference>
<evidence type="ECO:0000256" key="1">
    <source>
        <dbReference type="SAM" id="MobiDB-lite"/>
    </source>
</evidence>
<dbReference type="AlphaFoldDB" id="A0A8H6JZE6"/>
<keyword evidence="3" id="KW-1185">Reference proteome</keyword>
<sequence>MEARAMEDLGLSARTPRNSVAAAGGGKIVARPAAATLGMIPACAPSRRRLGDGLEGLEPRSSPKDPAGLPARHLVERTLVSILTRLAELRVTEAGQHPFLADSRYDPSYLASAEDG</sequence>
<evidence type="ECO:0000313" key="3">
    <source>
        <dbReference type="Proteomes" id="UP000654918"/>
    </source>
</evidence>
<dbReference type="EMBL" id="WIGO01000253">
    <property type="protein sequence ID" value="KAF6821863.1"/>
    <property type="molecule type" value="Genomic_DNA"/>
</dbReference>